<feature type="domain" description="YdhG-like" evidence="1">
    <location>
        <begin position="15"/>
        <end position="105"/>
    </location>
</feature>
<sequence>MDAYLASVDETKAGTLRSIIDFVIAEFPALSVKMAWNVPHIHLDGKYVVGLAAYKKHLTFAPWSVFVMEDFKDRLAPLVVFKNCFQIPVDWEIDKDLVRDLVSARLAELNRGG</sequence>
<proteinExistence type="predicted"/>
<dbReference type="Pfam" id="PF08818">
    <property type="entry name" value="DUF1801"/>
    <property type="match status" value="1"/>
</dbReference>
<accession>A0A7X4GUG3</accession>
<dbReference type="SUPFAM" id="SSF159888">
    <property type="entry name" value="YdhG-like"/>
    <property type="match status" value="1"/>
</dbReference>
<dbReference type="Gene3D" id="3.90.1150.200">
    <property type="match status" value="1"/>
</dbReference>
<dbReference type="AlphaFoldDB" id="A0A7X4GUG3"/>
<protein>
    <recommendedName>
        <fullName evidence="1">YdhG-like domain-containing protein</fullName>
    </recommendedName>
</protein>
<dbReference type="InterPro" id="IPR014922">
    <property type="entry name" value="YdhG-like"/>
</dbReference>
<organism evidence="2 3">
    <name type="scientific">Duganella rivi</name>
    <dbReference type="NCBI Taxonomy" id="2666083"/>
    <lineage>
        <taxon>Bacteria</taxon>
        <taxon>Pseudomonadati</taxon>
        <taxon>Pseudomonadota</taxon>
        <taxon>Betaproteobacteria</taxon>
        <taxon>Burkholderiales</taxon>
        <taxon>Oxalobacteraceae</taxon>
        <taxon>Telluria group</taxon>
        <taxon>Duganella</taxon>
    </lineage>
</organism>
<evidence type="ECO:0000259" key="1">
    <source>
        <dbReference type="Pfam" id="PF08818"/>
    </source>
</evidence>
<evidence type="ECO:0000313" key="3">
    <source>
        <dbReference type="Proteomes" id="UP000450012"/>
    </source>
</evidence>
<reference evidence="2 3" key="1">
    <citation type="submission" date="2019-12" db="EMBL/GenBank/DDBJ databases">
        <title>Novel species isolated from a subtropical stream in China.</title>
        <authorList>
            <person name="Lu H."/>
        </authorList>
    </citation>
    <scope>NUCLEOTIDE SEQUENCE [LARGE SCALE GENOMIC DNA]</scope>
    <source>
        <strain evidence="2 3">FT55W</strain>
    </source>
</reference>
<evidence type="ECO:0000313" key="2">
    <source>
        <dbReference type="EMBL" id="MYM69881.1"/>
    </source>
</evidence>
<gene>
    <name evidence="2" type="ORF">GTP45_23975</name>
</gene>
<dbReference type="EMBL" id="WWCK01000007">
    <property type="protein sequence ID" value="MYM69881.1"/>
    <property type="molecule type" value="Genomic_DNA"/>
</dbReference>
<name>A0A7X4GUG3_9BURK</name>
<comment type="caution">
    <text evidence="2">The sequence shown here is derived from an EMBL/GenBank/DDBJ whole genome shotgun (WGS) entry which is preliminary data.</text>
</comment>
<keyword evidence="3" id="KW-1185">Reference proteome</keyword>
<dbReference type="Proteomes" id="UP000450012">
    <property type="component" value="Unassembled WGS sequence"/>
</dbReference>